<keyword evidence="2" id="KW-1185">Reference proteome</keyword>
<organism evidence="1 2">
    <name type="scientific">Oceanimonas pelagia</name>
    <dbReference type="NCBI Taxonomy" id="3028314"/>
    <lineage>
        <taxon>Bacteria</taxon>
        <taxon>Pseudomonadati</taxon>
        <taxon>Pseudomonadota</taxon>
        <taxon>Gammaproteobacteria</taxon>
        <taxon>Aeromonadales</taxon>
        <taxon>Aeromonadaceae</taxon>
        <taxon>Oceanimonas</taxon>
    </lineage>
</organism>
<dbReference type="EMBL" id="CP118224">
    <property type="protein sequence ID" value="WMC11487.1"/>
    <property type="molecule type" value="Genomic_DNA"/>
</dbReference>
<reference evidence="1 2" key="1">
    <citation type="submission" date="2023-02" db="EMBL/GenBank/DDBJ databases">
        <title>Complete genome sequence of a novel bacterium Oceanimonas sp. NTOU-MSR1 isolated from marine coast sediment.</title>
        <authorList>
            <person name="Yang H.-T."/>
            <person name="Chen Y.-L."/>
            <person name="Ho Y.-N."/>
        </authorList>
    </citation>
    <scope>NUCLEOTIDE SEQUENCE [LARGE SCALE GENOMIC DNA]</scope>
    <source>
        <strain evidence="1 2">NTOU-MSR1</strain>
    </source>
</reference>
<evidence type="ECO:0000313" key="1">
    <source>
        <dbReference type="EMBL" id="WMC11487.1"/>
    </source>
</evidence>
<name>A0AA50KR15_9GAMM</name>
<dbReference type="RefSeq" id="WP_306762726.1">
    <property type="nucleotide sequence ID" value="NZ_CP118224.1"/>
</dbReference>
<gene>
    <name evidence="1" type="ORF">PU634_03760</name>
</gene>
<evidence type="ECO:0000313" key="2">
    <source>
        <dbReference type="Proteomes" id="UP001223802"/>
    </source>
</evidence>
<dbReference type="Proteomes" id="UP001223802">
    <property type="component" value="Chromosome"/>
</dbReference>
<sequence length="119" mass="12904">MLDEGLRSGLFLFGMRRTGKTTFSADAAAGYANQLGREVKVEEIQPVLNVMVVENLVMRTGHGVYSVADPFVQEIGGSGWTCSGNHSCSVWRQSCCGMDRFINSSNRGTVKAVSPWLGL</sequence>
<dbReference type="KEGG" id="ope:PU634_03760"/>
<accession>A0AA50KR15</accession>
<proteinExistence type="predicted"/>
<dbReference type="AlphaFoldDB" id="A0AA50KR15"/>
<protein>
    <submittedName>
        <fullName evidence="1">Uncharacterized protein</fullName>
    </submittedName>
</protein>